<gene>
    <name evidence="1" type="ORF">ACFPVW_17000</name>
</gene>
<comment type="caution">
    <text evidence="1">The sequence shown here is derived from an EMBL/GenBank/DDBJ whole genome shotgun (WGS) entry which is preliminary data.</text>
</comment>
<dbReference type="RefSeq" id="WP_197066212.1">
    <property type="nucleotide sequence ID" value="NZ_CDDF01000011.1"/>
</dbReference>
<protein>
    <submittedName>
        <fullName evidence="1">Uncharacterized protein</fullName>
    </submittedName>
</protein>
<dbReference type="Proteomes" id="UP001596132">
    <property type="component" value="Unassembled WGS sequence"/>
</dbReference>
<reference evidence="2" key="1">
    <citation type="journal article" date="2019" name="Int. J. Syst. Evol. Microbiol.">
        <title>The Global Catalogue of Microorganisms (GCM) 10K type strain sequencing project: providing services to taxonomists for standard genome sequencing and annotation.</title>
        <authorList>
            <consortium name="The Broad Institute Genomics Platform"/>
            <consortium name="The Broad Institute Genome Sequencing Center for Infectious Disease"/>
            <person name="Wu L."/>
            <person name="Ma J."/>
        </authorList>
    </citation>
    <scope>NUCLEOTIDE SEQUENCE [LARGE SCALE GENOMIC DNA]</scope>
    <source>
        <strain evidence="2">KCTC 15012</strain>
    </source>
</reference>
<name>A0ABW0YD82_9GAMM</name>
<dbReference type="EMBL" id="JBHSPP010000017">
    <property type="protein sequence ID" value="MFC5707716.1"/>
    <property type="molecule type" value="Genomic_DNA"/>
</dbReference>
<evidence type="ECO:0000313" key="1">
    <source>
        <dbReference type="EMBL" id="MFC5707716.1"/>
    </source>
</evidence>
<sequence>MDQHDGGSLALLFEIQRRVVLQNDTFIGRWHAGLIFNLLKEKDFILFGRFLMWFFSKKTARDPLSVRGITHLVPHYAVFSMRFMHICQPLPWAAGFAYV</sequence>
<accession>A0ABW0YD82</accession>
<keyword evidence="2" id="KW-1185">Reference proteome</keyword>
<proteinExistence type="predicted"/>
<evidence type="ECO:0000313" key="2">
    <source>
        <dbReference type="Proteomes" id="UP001596132"/>
    </source>
</evidence>
<organism evidence="1 2">
    <name type="scientific">Aeromonas eucrenophila</name>
    <dbReference type="NCBI Taxonomy" id="649"/>
    <lineage>
        <taxon>Bacteria</taxon>
        <taxon>Pseudomonadati</taxon>
        <taxon>Pseudomonadota</taxon>
        <taxon>Gammaproteobacteria</taxon>
        <taxon>Aeromonadales</taxon>
        <taxon>Aeromonadaceae</taxon>
        <taxon>Aeromonas</taxon>
    </lineage>
</organism>